<dbReference type="Proteomes" id="UP001258017">
    <property type="component" value="Unassembled WGS sequence"/>
</dbReference>
<keyword evidence="4" id="KW-0460">Magnesium</keyword>
<dbReference type="Gene3D" id="1.10.238.10">
    <property type="entry name" value="EF-hand"/>
    <property type="match status" value="2"/>
</dbReference>
<dbReference type="FunFam" id="1.10.238.10:FF:000079">
    <property type="entry name" value="Calcium and integrin-binding family member 2"/>
    <property type="match status" value="1"/>
</dbReference>
<dbReference type="PROSITE" id="PS00018">
    <property type="entry name" value="EF_HAND_1"/>
    <property type="match status" value="1"/>
</dbReference>
<dbReference type="InterPro" id="IPR002048">
    <property type="entry name" value="EF_hand_dom"/>
</dbReference>
<sequence>MGNFRSKHVLTEEMIEEYVELSYLNQHEIRHIFDQLNDLTPGILRTNLHHRFTKQEIDKILPQIRRSPFRDSIYRVFSSKRDDCLSFEDVLDLCSAFSANSPPDVRAAWAFMIFDFDDDDQLALDDLIEAVQRLTSRNENGQIKNGIDRERAEQVARMILSEMDFTENGSISPQEFERLVARMPDFAHTFRFSI</sequence>
<evidence type="ECO:0000313" key="6">
    <source>
        <dbReference type="EMBL" id="KAK2576470.1"/>
    </source>
</evidence>
<proteinExistence type="predicted"/>
<dbReference type="SUPFAM" id="SSF47473">
    <property type="entry name" value="EF-hand"/>
    <property type="match status" value="1"/>
</dbReference>
<keyword evidence="3" id="KW-0106">Calcium</keyword>
<evidence type="ECO:0000256" key="2">
    <source>
        <dbReference type="ARBA" id="ARBA00022737"/>
    </source>
</evidence>
<keyword evidence="7" id="KW-1185">Reference proteome</keyword>
<dbReference type="AlphaFoldDB" id="A0AAD9VJX3"/>
<dbReference type="InterPro" id="IPR011992">
    <property type="entry name" value="EF-hand-dom_pair"/>
</dbReference>
<feature type="domain" description="EF-hand" evidence="5">
    <location>
        <begin position="151"/>
        <end position="186"/>
    </location>
</feature>
<comment type="caution">
    <text evidence="6">The sequence shown here is derived from an EMBL/GenBank/DDBJ whole genome shotgun (WGS) entry which is preliminary data.</text>
</comment>
<keyword evidence="1" id="KW-0479">Metal-binding</keyword>
<evidence type="ECO:0000259" key="5">
    <source>
        <dbReference type="PROSITE" id="PS50222"/>
    </source>
</evidence>
<dbReference type="GO" id="GO:0000287">
    <property type="term" value="F:magnesium ion binding"/>
    <property type="evidence" value="ECO:0007669"/>
    <property type="project" value="TreeGrafter"/>
</dbReference>
<dbReference type="GO" id="GO:0005509">
    <property type="term" value="F:calcium ion binding"/>
    <property type="evidence" value="ECO:0007669"/>
    <property type="project" value="InterPro"/>
</dbReference>
<protein>
    <recommendedName>
        <fullName evidence="5">EF-hand domain-containing protein</fullName>
    </recommendedName>
</protein>
<dbReference type="EMBL" id="JAIFRP010004406">
    <property type="protein sequence ID" value="KAK2576470.1"/>
    <property type="molecule type" value="Genomic_DNA"/>
</dbReference>
<dbReference type="SMART" id="SM00054">
    <property type="entry name" value="EFh"/>
    <property type="match status" value="2"/>
</dbReference>
<dbReference type="Pfam" id="PF13499">
    <property type="entry name" value="EF-hand_7"/>
    <property type="match status" value="1"/>
</dbReference>
<evidence type="ECO:0000256" key="1">
    <source>
        <dbReference type="ARBA" id="ARBA00022723"/>
    </source>
</evidence>
<evidence type="ECO:0000256" key="3">
    <source>
        <dbReference type="ARBA" id="ARBA00022837"/>
    </source>
</evidence>
<dbReference type="InterPro" id="IPR018247">
    <property type="entry name" value="EF_Hand_1_Ca_BS"/>
</dbReference>
<dbReference type="PANTHER" id="PTHR45791">
    <property type="entry name" value="CALCIUM AND INTEGRIN BINDING FAMILY MEMBER 2"/>
    <property type="match status" value="1"/>
</dbReference>
<accession>A0AAD9VJX3</accession>
<dbReference type="PROSITE" id="PS50222">
    <property type="entry name" value="EF_HAND_2"/>
    <property type="match status" value="1"/>
</dbReference>
<dbReference type="InterPro" id="IPR051433">
    <property type="entry name" value="CIBP"/>
</dbReference>
<evidence type="ECO:0000256" key="4">
    <source>
        <dbReference type="ARBA" id="ARBA00022842"/>
    </source>
</evidence>
<name>A0AAD9VJX3_9HYME</name>
<gene>
    <name evidence="6" type="ORF">KPH14_005801</name>
</gene>
<organism evidence="6 7">
    <name type="scientific">Odynerus spinipes</name>
    <dbReference type="NCBI Taxonomy" id="1348599"/>
    <lineage>
        <taxon>Eukaryota</taxon>
        <taxon>Metazoa</taxon>
        <taxon>Ecdysozoa</taxon>
        <taxon>Arthropoda</taxon>
        <taxon>Hexapoda</taxon>
        <taxon>Insecta</taxon>
        <taxon>Pterygota</taxon>
        <taxon>Neoptera</taxon>
        <taxon>Endopterygota</taxon>
        <taxon>Hymenoptera</taxon>
        <taxon>Apocrita</taxon>
        <taxon>Aculeata</taxon>
        <taxon>Vespoidea</taxon>
        <taxon>Vespidae</taxon>
        <taxon>Eumeninae</taxon>
        <taxon>Odynerus</taxon>
    </lineage>
</organism>
<reference evidence="6" key="1">
    <citation type="submission" date="2021-08" db="EMBL/GenBank/DDBJ databases">
        <authorList>
            <person name="Misof B."/>
            <person name="Oliver O."/>
            <person name="Podsiadlowski L."/>
            <person name="Donath A."/>
            <person name="Peters R."/>
            <person name="Mayer C."/>
            <person name="Rust J."/>
            <person name="Gunkel S."/>
            <person name="Lesny P."/>
            <person name="Martin S."/>
            <person name="Oeyen J.P."/>
            <person name="Petersen M."/>
            <person name="Panagiotis P."/>
            <person name="Wilbrandt J."/>
            <person name="Tanja T."/>
        </authorList>
    </citation>
    <scope>NUCLEOTIDE SEQUENCE</scope>
    <source>
        <strain evidence="6">GBR_01_08_01A</strain>
        <tissue evidence="6">Thorax + abdomen</tissue>
    </source>
</reference>
<evidence type="ECO:0000313" key="7">
    <source>
        <dbReference type="Proteomes" id="UP001258017"/>
    </source>
</evidence>
<reference evidence="6" key="2">
    <citation type="journal article" date="2023" name="Commun. Biol.">
        <title>Intrasexual cuticular hydrocarbon dimorphism in a wasp sheds light on hydrocarbon biosynthesis genes in Hymenoptera.</title>
        <authorList>
            <person name="Moris V.C."/>
            <person name="Podsiadlowski L."/>
            <person name="Martin S."/>
            <person name="Oeyen J.P."/>
            <person name="Donath A."/>
            <person name="Petersen M."/>
            <person name="Wilbrandt J."/>
            <person name="Misof B."/>
            <person name="Liedtke D."/>
            <person name="Thamm M."/>
            <person name="Scheiner R."/>
            <person name="Schmitt T."/>
            <person name="Niehuis O."/>
        </authorList>
    </citation>
    <scope>NUCLEOTIDE SEQUENCE</scope>
    <source>
        <strain evidence="6">GBR_01_08_01A</strain>
    </source>
</reference>
<dbReference type="PANTHER" id="PTHR45791:SF9">
    <property type="entry name" value="FREQUENIN-1-LIKE PROTEIN"/>
    <property type="match status" value="1"/>
</dbReference>
<keyword evidence="2" id="KW-0677">Repeat</keyword>